<dbReference type="InterPro" id="IPR047365">
    <property type="entry name" value="Tudor_AtPTM-like"/>
</dbReference>
<feature type="domain" description="PTM/DIR17-like Tudor" evidence="14">
    <location>
        <begin position="429"/>
        <end position="484"/>
    </location>
</feature>
<keyword evidence="8" id="KW-0067">ATP-binding</keyword>
<dbReference type="GO" id="GO:0015937">
    <property type="term" value="P:coenzyme A biosynthetic process"/>
    <property type="evidence" value="ECO:0007669"/>
    <property type="project" value="UniProtKB-KW"/>
</dbReference>
<evidence type="ECO:0000259" key="14">
    <source>
        <dbReference type="Pfam" id="PF21743"/>
    </source>
</evidence>
<evidence type="ECO:0000256" key="2">
    <source>
        <dbReference type="ARBA" id="ARBA00004496"/>
    </source>
</evidence>
<dbReference type="Pfam" id="PF03309">
    <property type="entry name" value="Pan_kinase"/>
    <property type="match status" value="1"/>
</dbReference>
<dbReference type="EMBL" id="HBIO01000111">
    <property type="protein sequence ID" value="CAE0455238.1"/>
    <property type="molecule type" value="Transcribed_RNA"/>
</dbReference>
<dbReference type="Pfam" id="PF21743">
    <property type="entry name" value="PTM_DIR17_Tudor"/>
    <property type="match status" value="2"/>
</dbReference>
<reference evidence="15" key="1">
    <citation type="submission" date="2021-01" db="EMBL/GenBank/DDBJ databases">
        <authorList>
            <person name="Corre E."/>
            <person name="Pelletier E."/>
            <person name="Niang G."/>
            <person name="Scheremetjew M."/>
            <person name="Finn R."/>
            <person name="Kale V."/>
            <person name="Holt S."/>
            <person name="Cochrane G."/>
            <person name="Meng A."/>
            <person name="Brown T."/>
            <person name="Cohen L."/>
        </authorList>
    </citation>
    <scope>NUCLEOTIDE SEQUENCE</scope>
    <source>
        <strain evidence="15">MM31A-1</strain>
    </source>
</reference>
<evidence type="ECO:0000256" key="7">
    <source>
        <dbReference type="ARBA" id="ARBA00022777"/>
    </source>
</evidence>
<feature type="region of interest" description="Disordered" evidence="13">
    <location>
        <begin position="101"/>
        <end position="122"/>
    </location>
</feature>
<dbReference type="AlphaFoldDB" id="A0A7S3V3W8"/>
<feature type="domain" description="PTM/DIR17-like Tudor" evidence="14">
    <location>
        <begin position="506"/>
        <end position="549"/>
    </location>
</feature>
<protein>
    <recommendedName>
        <fullName evidence="12">Type III pantothenate kinase</fullName>
    </recommendedName>
</protein>
<evidence type="ECO:0000256" key="9">
    <source>
        <dbReference type="ARBA" id="ARBA00022958"/>
    </source>
</evidence>
<evidence type="ECO:0000256" key="11">
    <source>
        <dbReference type="ARBA" id="ARBA00038036"/>
    </source>
</evidence>
<dbReference type="HAMAP" id="MF_01274">
    <property type="entry name" value="Pantothen_kinase_3"/>
    <property type="match status" value="1"/>
</dbReference>
<evidence type="ECO:0000313" key="15">
    <source>
        <dbReference type="EMBL" id="CAE0455238.1"/>
    </source>
</evidence>
<evidence type="ECO:0000256" key="8">
    <source>
        <dbReference type="ARBA" id="ARBA00022840"/>
    </source>
</evidence>
<accession>A0A7S3V3W8</accession>
<dbReference type="PANTHER" id="PTHR34265:SF1">
    <property type="entry name" value="TYPE III PANTOTHENATE KINASE"/>
    <property type="match status" value="1"/>
</dbReference>
<proteinExistence type="inferred from homology"/>
<sequence length="575" mass="63272">MLEVLGRTTSKPTSWPESRLLKDEKRFISISCGNSSIHWALHGSKSGGLNPQFFWRTPLLISEDVDVESPDELAQALGRHLAEDAATYIFGNGSSSGGEGGDCAGNFSNGDHDKENNASAGAVPSVDKDFVPTLKAAQDRNKKRGHMATFYVVCTNPPQLKLLEKLVGSIPCRLFVMQGVDFFHKSQGTYEGMGIDRLSTLSGAASQHGLPALVIDGGSALTYTALNADGVIVGGGISPGIEMKLKALEQFTGALPLLDIKKETAKLLEKKRPSSIFGKNTNDAIICSVLNEISCHLRGVISVWKKECPCAASKKRARDDNSLPPSQPKTNDEQIVHICGGSGHTIEQLLSMDYGRLIKGPASFDKEDSPIRNKHINGLIHFGITSVVCLHSGRPYEGACIATNVDKYGNSSKKKKPSDNDEDFDYYIGVEVAKDFNEPDADGDFTYRGHVVKYEMYQSGRLFRVVYTDGDEEDVGEDQLKEMISHHQMIGAKRVDPVKQPYHFIGSRVAKIFFDNMVFYGTITSYDNGFWNIEYDDGDMEDFDETDLNTAIELYDGKKSNDPETMFERLPSWTS</sequence>
<evidence type="ECO:0000256" key="3">
    <source>
        <dbReference type="ARBA" id="ARBA00011738"/>
    </source>
</evidence>
<dbReference type="NCBIfam" id="TIGR00671">
    <property type="entry name" value="baf"/>
    <property type="match status" value="1"/>
</dbReference>
<organism evidence="15">
    <name type="scientific">Chaetoceros debilis</name>
    <dbReference type="NCBI Taxonomy" id="122233"/>
    <lineage>
        <taxon>Eukaryota</taxon>
        <taxon>Sar</taxon>
        <taxon>Stramenopiles</taxon>
        <taxon>Ochrophyta</taxon>
        <taxon>Bacillariophyta</taxon>
        <taxon>Coscinodiscophyceae</taxon>
        <taxon>Chaetocerotophycidae</taxon>
        <taxon>Chaetocerotales</taxon>
        <taxon>Chaetocerotaceae</taxon>
        <taxon>Chaetoceros</taxon>
    </lineage>
</organism>
<evidence type="ECO:0000256" key="1">
    <source>
        <dbReference type="ARBA" id="ARBA00001958"/>
    </source>
</evidence>
<keyword evidence="10" id="KW-0173">Coenzyme A biosynthesis</keyword>
<evidence type="ECO:0000256" key="4">
    <source>
        <dbReference type="ARBA" id="ARBA00022490"/>
    </source>
</evidence>
<dbReference type="SUPFAM" id="SSF53067">
    <property type="entry name" value="Actin-like ATPase domain"/>
    <property type="match status" value="1"/>
</dbReference>
<evidence type="ECO:0000256" key="12">
    <source>
        <dbReference type="ARBA" id="ARBA00040883"/>
    </source>
</evidence>
<dbReference type="GO" id="GO:0005737">
    <property type="term" value="C:cytoplasm"/>
    <property type="evidence" value="ECO:0007669"/>
    <property type="project" value="UniProtKB-SubCell"/>
</dbReference>
<evidence type="ECO:0000256" key="5">
    <source>
        <dbReference type="ARBA" id="ARBA00022679"/>
    </source>
</evidence>
<keyword evidence="6" id="KW-0547">Nucleotide-binding</keyword>
<evidence type="ECO:0000256" key="6">
    <source>
        <dbReference type="ARBA" id="ARBA00022741"/>
    </source>
</evidence>
<keyword evidence="4" id="KW-0963">Cytoplasm</keyword>
<dbReference type="GO" id="GO:0005524">
    <property type="term" value="F:ATP binding"/>
    <property type="evidence" value="ECO:0007669"/>
    <property type="project" value="UniProtKB-KW"/>
</dbReference>
<comment type="cofactor">
    <cofactor evidence="1">
        <name>K(+)</name>
        <dbReference type="ChEBI" id="CHEBI:29103"/>
    </cofactor>
</comment>
<dbReference type="Gene3D" id="3.30.420.40">
    <property type="match status" value="1"/>
</dbReference>
<keyword evidence="5" id="KW-0808">Transferase</keyword>
<keyword evidence="9" id="KW-0630">Potassium</keyword>
<dbReference type="PANTHER" id="PTHR34265">
    <property type="entry name" value="TYPE III PANTOTHENATE KINASE"/>
    <property type="match status" value="1"/>
</dbReference>
<dbReference type="InterPro" id="IPR004619">
    <property type="entry name" value="Type_III_PanK"/>
</dbReference>
<keyword evidence="7" id="KW-0418">Kinase</keyword>
<dbReference type="GO" id="GO:0004594">
    <property type="term" value="F:pantothenate kinase activity"/>
    <property type="evidence" value="ECO:0007669"/>
    <property type="project" value="InterPro"/>
</dbReference>
<dbReference type="InterPro" id="IPR043129">
    <property type="entry name" value="ATPase_NBD"/>
</dbReference>
<comment type="similarity">
    <text evidence="11">Belongs to the type III pantothenate kinase family.</text>
</comment>
<name>A0A7S3V3W8_9STRA</name>
<comment type="subcellular location">
    <subcellularLocation>
        <location evidence="2">Cytoplasm</location>
    </subcellularLocation>
</comment>
<gene>
    <name evidence="15" type="ORF">CDEB00056_LOCUS79</name>
</gene>
<comment type="subunit">
    <text evidence="3">Homodimer.</text>
</comment>
<evidence type="ECO:0000256" key="10">
    <source>
        <dbReference type="ARBA" id="ARBA00022993"/>
    </source>
</evidence>
<evidence type="ECO:0000256" key="13">
    <source>
        <dbReference type="SAM" id="MobiDB-lite"/>
    </source>
</evidence>